<protein>
    <recommendedName>
        <fullName evidence="9">O-methyltransferase</fullName>
    </recommendedName>
</protein>
<evidence type="ECO:0000256" key="4">
    <source>
        <dbReference type="PIRSR" id="PIRSR005739-1"/>
    </source>
</evidence>
<dbReference type="FunFam" id="3.40.50.150:FF:000057">
    <property type="entry name" value="O-methyltransferase ZRP4"/>
    <property type="match status" value="1"/>
</dbReference>
<dbReference type="GO" id="GO:0008757">
    <property type="term" value="F:S-adenosylmethionine-dependent methyltransferase activity"/>
    <property type="evidence" value="ECO:0007669"/>
    <property type="project" value="UniProtKB-ARBA"/>
</dbReference>
<gene>
    <name evidence="7" type="ORF">HU200_064609</name>
</gene>
<evidence type="ECO:0008006" key="9">
    <source>
        <dbReference type="Google" id="ProtNLM"/>
    </source>
</evidence>
<evidence type="ECO:0000259" key="6">
    <source>
        <dbReference type="Pfam" id="PF08100"/>
    </source>
</evidence>
<dbReference type="GO" id="GO:0032259">
    <property type="term" value="P:methylation"/>
    <property type="evidence" value="ECO:0007669"/>
    <property type="project" value="UniProtKB-KW"/>
</dbReference>
<keyword evidence="3" id="KW-0949">S-adenosyl-L-methionine</keyword>
<dbReference type="InterPro" id="IPR001077">
    <property type="entry name" value="COMT_C"/>
</dbReference>
<dbReference type="SUPFAM" id="SSF53335">
    <property type="entry name" value="S-adenosyl-L-methionine-dependent methyltransferases"/>
    <property type="match status" value="1"/>
</dbReference>
<keyword evidence="2" id="KW-0808">Transferase</keyword>
<keyword evidence="8" id="KW-1185">Reference proteome</keyword>
<dbReference type="Gene3D" id="1.10.10.10">
    <property type="entry name" value="Winged helix-like DNA-binding domain superfamily/Winged helix DNA-binding domain"/>
    <property type="match status" value="1"/>
</dbReference>
<name>A0A835A3R9_9POAL</name>
<dbReference type="Proteomes" id="UP000636709">
    <property type="component" value="Unassembled WGS sequence"/>
</dbReference>
<dbReference type="PROSITE" id="PS51683">
    <property type="entry name" value="SAM_OMT_II"/>
    <property type="match status" value="1"/>
</dbReference>
<evidence type="ECO:0000256" key="2">
    <source>
        <dbReference type="ARBA" id="ARBA00022679"/>
    </source>
</evidence>
<dbReference type="SUPFAM" id="SSF46785">
    <property type="entry name" value="Winged helix' DNA-binding domain"/>
    <property type="match status" value="1"/>
</dbReference>
<dbReference type="InterPro" id="IPR036390">
    <property type="entry name" value="WH_DNA-bd_sf"/>
</dbReference>
<evidence type="ECO:0000256" key="3">
    <source>
        <dbReference type="ARBA" id="ARBA00022691"/>
    </source>
</evidence>
<sequence length="340" mass="37007">MALECAVNLGIPNAIHSHGGAASPSDIVTRLGHCVPEHRRPHLPRLMRFLAGTGILAHDHHDSAAGGDGVYRLTPMSRLLVDDATFQITRYHVLAAHHLSEWFTTTMASASAVDETPFQMANGGMGPWEATRSDQRFNELFNAAMETDSRLALDFAIAGYGEALFGRISSLVDVAGGTGGAAKAIARAFPHVRCSVLDLPHVISSIQPQSSAETLVEYIPGDMMEYIPPADAVFLKYVMHGWSDEVCVKILTQCKKAICSHTPTAGEGGGKVIIMDIVVGSPCKKAMFEAQVSFDLLMMVATSGKERDEDEWRNIFMDAGFRRYEVKPLLGFMSIIELYP</sequence>
<accession>A0A835A3R9</accession>
<dbReference type="GO" id="GO:0008171">
    <property type="term" value="F:O-methyltransferase activity"/>
    <property type="evidence" value="ECO:0007669"/>
    <property type="project" value="InterPro"/>
</dbReference>
<dbReference type="InterPro" id="IPR029063">
    <property type="entry name" value="SAM-dependent_MTases_sf"/>
</dbReference>
<reference evidence="7" key="1">
    <citation type="submission" date="2020-07" db="EMBL/GenBank/DDBJ databases">
        <title>Genome sequence and genetic diversity analysis of an under-domesticated orphan crop, white fonio (Digitaria exilis).</title>
        <authorList>
            <person name="Bennetzen J.L."/>
            <person name="Chen S."/>
            <person name="Ma X."/>
            <person name="Wang X."/>
            <person name="Yssel A.E.J."/>
            <person name="Chaluvadi S.R."/>
            <person name="Johnson M."/>
            <person name="Gangashetty P."/>
            <person name="Hamidou F."/>
            <person name="Sanogo M.D."/>
            <person name="Zwaenepoel A."/>
            <person name="Wallace J."/>
            <person name="Van De Peer Y."/>
            <person name="Van Deynze A."/>
        </authorList>
    </citation>
    <scope>NUCLEOTIDE SEQUENCE</scope>
    <source>
        <tissue evidence="7">Leaves</tissue>
    </source>
</reference>
<evidence type="ECO:0000259" key="5">
    <source>
        <dbReference type="Pfam" id="PF00891"/>
    </source>
</evidence>
<dbReference type="PIRSF" id="PIRSF005739">
    <property type="entry name" value="O-mtase"/>
    <property type="match status" value="1"/>
</dbReference>
<evidence type="ECO:0000313" key="7">
    <source>
        <dbReference type="EMBL" id="KAF8648567.1"/>
    </source>
</evidence>
<feature type="domain" description="O-methyltransferase C-terminal" evidence="5">
    <location>
        <begin position="115"/>
        <end position="322"/>
    </location>
</feature>
<feature type="domain" description="O-methyltransferase dimerisation" evidence="6">
    <location>
        <begin position="1"/>
        <end position="82"/>
    </location>
</feature>
<dbReference type="GO" id="GO:0046983">
    <property type="term" value="F:protein dimerization activity"/>
    <property type="evidence" value="ECO:0007669"/>
    <property type="project" value="InterPro"/>
</dbReference>
<dbReference type="PANTHER" id="PTHR11746">
    <property type="entry name" value="O-METHYLTRANSFERASE"/>
    <property type="match status" value="1"/>
</dbReference>
<dbReference type="InterPro" id="IPR036388">
    <property type="entry name" value="WH-like_DNA-bd_sf"/>
</dbReference>
<dbReference type="Pfam" id="PF00891">
    <property type="entry name" value="Methyltransf_2"/>
    <property type="match status" value="1"/>
</dbReference>
<proteinExistence type="predicted"/>
<organism evidence="7 8">
    <name type="scientific">Digitaria exilis</name>
    <dbReference type="NCBI Taxonomy" id="1010633"/>
    <lineage>
        <taxon>Eukaryota</taxon>
        <taxon>Viridiplantae</taxon>
        <taxon>Streptophyta</taxon>
        <taxon>Embryophyta</taxon>
        <taxon>Tracheophyta</taxon>
        <taxon>Spermatophyta</taxon>
        <taxon>Magnoliopsida</taxon>
        <taxon>Liliopsida</taxon>
        <taxon>Poales</taxon>
        <taxon>Poaceae</taxon>
        <taxon>PACMAD clade</taxon>
        <taxon>Panicoideae</taxon>
        <taxon>Panicodae</taxon>
        <taxon>Paniceae</taxon>
        <taxon>Anthephorinae</taxon>
        <taxon>Digitaria</taxon>
    </lineage>
</organism>
<dbReference type="AlphaFoldDB" id="A0A835A3R9"/>
<comment type="caution">
    <text evidence="7">The sequence shown here is derived from an EMBL/GenBank/DDBJ whole genome shotgun (WGS) entry which is preliminary data.</text>
</comment>
<dbReference type="Pfam" id="PF08100">
    <property type="entry name" value="Dimerisation"/>
    <property type="match status" value="1"/>
</dbReference>
<evidence type="ECO:0000313" key="8">
    <source>
        <dbReference type="Proteomes" id="UP000636709"/>
    </source>
</evidence>
<dbReference type="InterPro" id="IPR016461">
    <property type="entry name" value="COMT-like"/>
</dbReference>
<dbReference type="OrthoDB" id="2410195at2759"/>
<dbReference type="EMBL" id="JACEFO010002806">
    <property type="protein sequence ID" value="KAF8648567.1"/>
    <property type="molecule type" value="Genomic_DNA"/>
</dbReference>
<dbReference type="InterPro" id="IPR012967">
    <property type="entry name" value="COMT_dimerisation"/>
</dbReference>
<feature type="active site" description="Proton acceptor" evidence="4">
    <location>
        <position position="240"/>
    </location>
</feature>
<dbReference type="Gene3D" id="3.40.50.150">
    <property type="entry name" value="Vaccinia Virus protein VP39"/>
    <property type="match status" value="1"/>
</dbReference>
<evidence type="ECO:0000256" key="1">
    <source>
        <dbReference type="ARBA" id="ARBA00022603"/>
    </source>
</evidence>
<keyword evidence="1" id="KW-0489">Methyltransferase</keyword>